<protein>
    <submittedName>
        <fullName evidence="2">Uncharacterized protein</fullName>
    </submittedName>
</protein>
<evidence type="ECO:0000313" key="3">
    <source>
        <dbReference type="Proteomes" id="UP000325577"/>
    </source>
</evidence>
<keyword evidence="3" id="KW-1185">Reference proteome</keyword>
<proteinExistence type="predicted"/>
<organism evidence="2 3">
    <name type="scientific">Nyssa sinensis</name>
    <dbReference type="NCBI Taxonomy" id="561372"/>
    <lineage>
        <taxon>Eukaryota</taxon>
        <taxon>Viridiplantae</taxon>
        <taxon>Streptophyta</taxon>
        <taxon>Embryophyta</taxon>
        <taxon>Tracheophyta</taxon>
        <taxon>Spermatophyta</taxon>
        <taxon>Magnoliopsida</taxon>
        <taxon>eudicotyledons</taxon>
        <taxon>Gunneridae</taxon>
        <taxon>Pentapetalae</taxon>
        <taxon>asterids</taxon>
        <taxon>Cornales</taxon>
        <taxon>Nyssaceae</taxon>
        <taxon>Nyssa</taxon>
    </lineage>
</organism>
<evidence type="ECO:0000256" key="1">
    <source>
        <dbReference type="SAM" id="MobiDB-lite"/>
    </source>
</evidence>
<dbReference type="EMBL" id="CM018031">
    <property type="protein sequence ID" value="KAA8550032.1"/>
    <property type="molecule type" value="Genomic_DNA"/>
</dbReference>
<dbReference type="AlphaFoldDB" id="A0A5J5C7V2"/>
<gene>
    <name evidence="2" type="ORF">F0562_001716</name>
</gene>
<name>A0A5J5C7V2_9ASTE</name>
<evidence type="ECO:0000313" key="2">
    <source>
        <dbReference type="EMBL" id="KAA8550032.1"/>
    </source>
</evidence>
<feature type="region of interest" description="Disordered" evidence="1">
    <location>
        <begin position="14"/>
        <end position="60"/>
    </location>
</feature>
<reference evidence="2 3" key="1">
    <citation type="submission" date="2019-09" db="EMBL/GenBank/DDBJ databases">
        <title>A chromosome-level genome assembly of the Chinese tupelo Nyssa sinensis.</title>
        <authorList>
            <person name="Yang X."/>
            <person name="Kang M."/>
            <person name="Yang Y."/>
            <person name="Xiong H."/>
            <person name="Wang M."/>
            <person name="Zhang Z."/>
            <person name="Wang Z."/>
            <person name="Wu H."/>
            <person name="Ma T."/>
            <person name="Liu J."/>
            <person name="Xi Z."/>
        </authorList>
    </citation>
    <scope>NUCLEOTIDE SEQUENCE [LARGE SCALE GENOMIC DNA]</scope>
    <source>
        <strain evidence="2">J267</strain>
        <tissue evidence="2">Leaf</tissue>
    </source>
</reference>
<feature type="compositionally biased region" description="Polar residues" evidence="1">
    <location>
        <begin position="21"/>
        <end position="56"/>
    </location>
</feature>
<accession>A0A5J5C7V2</accession>
<dbReference type="Proteomes" id="UP000325577">
    <property type="component" value="Linkage Group LG0"/>
</dbReference>
<sequence length="109" mass="11801">MAIKQPLSAVFIDLHDATDVPPSTNDSDPASRSPHQNLITSTDHGANVSPNSQVTKSFALHATDDPSDFIMARMPSASHEDSGEYIPKEALELEKDYGGFTLNSDFLIN</sequence>